<dbReference type="Proteomes" id="UP000641853">
    <property type="component" value="Unassembled WGS sequence"/>
</dbReference>
<dbReference type="GO" id="GO:0045290">
    <property type="term" value="F:D-arabinose 1-dehydrogenase [NAD(P)+] activity"/>
    <property type="evidence" value="ECO:0007669"/>
    <property type="project" value="TreeGrafter"/>
</dbReference>
<dbReference type="PANTHER" id="PTHR42686">
    <property type="entry name" value="GH17980P-RELATED"/>
    <property type="match status" value="1"/>
</dbReference>
<dbReference type="Pfam" id="PF00248">
    <property type="entry name" value="Aldo_ket_red"/>
    <property type="match status" value="1"/>
</dbReference>
<evidence type="ECO:0000259" key="2">
    <source>
        <dbReference type="Pfam" id="PF00248"/>
    </source>
</evidence>
<dbReference type="InterPro" id="IPR036812">
    <property type="entry name" value="NAD(P)_OxRdtase_dom_sf"/>
</dbReference>
<dbReference type="InterPro" id="IPR020471">
    <property type="entry name" value="AKR"/>
</dbReference>
<evidence type="ECO:0000313" key="4">
    <source>
        <dbReference type="Proteomes" id="UP000641853"/>
    </source>
</evidence>
<sequence>MTKESVIADDGVCPPSHTLPFIVLCCGGFSDQIKADARSMPIRAIVKASFDLGFRAFDASPYYGPSEELLGDALS</sequence>
<dbReference type="AlphaFoldDB" id="A0A8H6QUI3"/>
<evidence type="ECO:0000256" key="1">
    <source>
        <dbReference type="ARBA" id="ARBA00023002"/>
    </source>
</evidence>
<dbReference type="SUPFAM" id="SSF51430">
    <property type="entry name" value="NAD(P)-linked oxidoreductase"/>
    <property type="match status" value="1"/>
</dbReference>
<accession>A0A8H6QUI3</accession>
<proteinExistence type="predicted"/>
<protein>
    <recommendedName>
        <fullName evidence="2">NADP-dependent oxidoreductase domain-containing protein</fullName>
    </recommendedName>
</protein>
<reference evidence="3" key="1">
    <citation type="submission" date="2020-06" db="EMBL/GenBank/DDBJ databases">
        <title>Draft genome sequences of strains closely related to Aspergillus parafelis and Aspergillus hiratsukae.</title>
        <authorList>
            <person name="Dos Santos R.A.C."/>
            <person name="Rivero-Menendez O."/>
            <person name="Steenwyk J.L."/>
            <person name="Mead M.E."/>
            <person name="Goldman G.H."/>
            <person name="Alastruey-Izquierdo A."/>
            <person name="Rokas A."/>
        </authorList>
    </citation>
    <scope>NUCLEOTIDE SEQUENCE</scope>
    <source>
        <strain evidence="3">CNM-CM7691</strain>
    </source>
</reference>
<organism evidence="3 4">
    <name type="scientific">Aspergillus felis</name>
    <dbReference type="NCBI Taxonomy" id="1287682"/>
    <lineage>
        <taxon>Eukaryota</taxon>
        <taxon>Fungi</taxon>
        <taxon>Dikarya</taxon>
        <taxon>Ascomycota</taxon>
        <taxon>Pezizomycotina</taxon>
        <taxon>Eurotiomycetes</taxon>
        <taxon>Eurotiomycetidae</taxon>
        <taxon>Eurotiales</taxon>
        <taxon>Aspergillaceae</taxon>
        <taxon>Aspergillus</taxon>
        <taxon>Aspergillus subgen. Fumigati</taxon>
    </lineage>
</organism>
<keyword evidence="4" id="KW-1185">Reference proteome</keyword>
<dbReference type="Gene3D" id="3.20.20.100">
    <property type="entry name" value="NADP-dependent oxidoreductase domain"/>
    <property type="match status" value="1"/>
</dbReference>
<comment type="caution">
    <text evidence="3">The sequence shown here is derived from an EMBL/GenBank/DDBJ whole genome shotgun (WGS) entry which is preliminary data.</text>
</comment>
<dbReference type="EMBL" id="JACBAG010001885">
    <property type="protein sequence ID" value="KAF7178177.1"/>
    <property type="molecule type" value="Genomic_DNA"/>
</dbReference>
<dbReference type="InterPro" id="IPR023210">
    <property type="entry name" value="NADP_OxRdtase_dom"/>
</dbReference>
<gene>
    <name evidence="3" type="ORF">CNMCM7691_006849</name>
</gene>
<feature type="domain" description="NADP-dependent oxidoreductase" evidence="2">
    <location>
        <begin position="44"/>
        <end position="74"/>
    </location>
</feature>
<dbReference type="GO" id="GO:0070485">
    <property type="term" value="P:dehydro-D-arabinono-1,4-lactone biosynthetic process"/>
    <property type="evidence" value="ECO:0007669"/>
    <property type="project" value="TreeGrafter"/>
</dbReference>
<name>A0A8H6QUI3_9EURO</name>
<dbReference type="PANTHER" id="PTHR42686:SF1">
    <property type="entry name" value="GH17980P-RELATED"/>
    <property type="match status" value="1"/>
</dbReference>
<keyword evidence="1" id="KW-0560">Oxidoreductase</keyword>
<evidence type="ECO:0000313" key="3">
    <source>
        <dbReference type="EMBL" id="KAF7178177.1"/>
    </source>
</evidence>
<dbReference type="GO" id="GO:0005829">
    <property type="term" value="C:cytosol"/>
    <property type="evidence" value="ECO:0007669"/>
    <property type="project" value="TreeGrafter"/>
</dbReference>